<feature type="compositionally biased region" description="Basic and acidic residues" evidence="1">
    <location>
        <begin position="165"/>
        <end position="185"/>
    </location>
</feature>
<feature type="region of interest" description="Disordered" evidence="1">
    <location>
        <begin position="77"/>
        <end position="98"/>
    </location>
</feature>
<dbReference type="InterPro" id="IPR036628">
    <property type="entry name" value="Clp_N_dom_sf"/>
</dbReference>
<proteinExistence type="predicted"/>
<evidence type="ECO:0008006" key="4">
    <source>
        <dbReference type="Google" id="ProtNLM"/>
    </source>
</evidence>
<sequence>MFGPHMSRDNAMTMAFAYQEASELGAGSGELGNDHLLLGMLCNARAPIFSTLTAQGLTLQAARAAAREYRAGDDATKADEAAAAAAREQQRTEERERVDEDRAALAAIGIDLDKVKAAVQARFGDDITEGWTMRPTDRRRERDAREHGRRDHHEHGRGRRGHHPRGADADGPLERGPHGRGPRADERFFERPDFAAFAGPGFAGPGFAGPGGFDPASGFPGDPDEGPRRGGGRGRRGPRRGPFGRPRFSADSKAAFAYAVEYARADGEELTAEHVLRGILKVGDDASRAVISSATSPEALLAAIRNEESTDSPDQSPEQE</sequence>
<organism evidence="2 3">
    <name type="scientific">Gordonia jinhuaensis</name>
    <dbReference type="NCBI Taxonomy" id="1517702"/>
    <lineage>
        <taxon>Bacteria</taxon>
        <taxon>Bacillati</taxon>
        <taxon>Actinomycetota</taxon>
        <taxon>Actinomycetes</taxon>
        <taxon>Mycobacteriales</taxon>
        <taxon>Gordoniaceae</taxon>
        <taxon>Gordonia</taxon>
    </lineage>
</organism>
<feature type="compositionally biased region" description="Basic residues" evidence="1">
    <location>
        <begin position="230"/>
        <end position="239"/>
    </location>
</feature>
<evidence type="ECO:0000256" key="1">
    <source>
        <dbReference type="SAM" id="MobiDB-lite"/>
    </source>
</evidence>
<evidence type="ECO:0000313" key="2">
    <source>
        <dbReference type="EMBL" id="GGB21692.1"/>
    </source>
</evidence>
<dbReference type="Gene3D" id="1.10.1780.10">
    <property type="entry name" value="Clp, N-terminal domain"/>
    <property type="match status" value="2"/>
</dbReference>
<protein>
    <recommendedName>
        <fullName evidence="4">Clp amino terminal domain-containing protein, pathogenicity island component</fullName>
    </recommendedName>
</protein>
<feature type="compositionally biased region" description="Basic residues" evidence="1">
    <location>
        <begin position="155"/>
        <end position="164"/>
    </location>
</feature>
<feature type="region of interest" description="Disordered" evidence="1">
    <location>
        <begin position="199"/>
        <end position="250"/>
    </location>
</feature>
<keyword evidence="3" id="KW-1185">Reference proteome</keyword>
<dbReference type="EMBL" id="BMGC01000003">
    <property type="protein sequence ID" value="GGB21692.1"/>
    <property type="molecule type" value="Genomic_DNA"/>
</dbReference>
<comment type="caution">
    <text evidence="2">The sequence shown here is derived from an EMBL/GenBank/DDBJ whole genome shotgun (WGS) entry which is preliminary data.</text>
</comment>
<dbReference type="Proteomes" id="UP000621454">
    <property type="component" value="Unassembled WGS sequence"/>
</dbReference>
<reference evidence="2" key="1">
    <citation type="journal article" date="2014" name="Int. J. Syst. Evol. Microbiol.">
        <title>Complete genome sequence of Corynebacterium casei LMG S-19264T (=DSM 44701T), isolated from a smear-ripened cheese.</title>
        <authorList>
            <consortium name="US DOE Joint Genome Institute (JGI-PGF)"/>
            <person name="Walter F."/>
            <person name="Albersmeier A."/>
            <person name="Kalinowski J."/>
            <person name="Ruckert C."/>
        </authorList>
    </citation>
    <scope>NUCLEOTIDE SEQUENCE</scope>
    <source>
        <strain evidence="2">CGMCC 1.12827</strain>
    </source>
</reference>
<name>A0A916SWU5_9ACTN</name>
<evidence type="ECO:0000313" key="3">
    <source>
        <dbReference type="Proteomes" id="UP000621454"/>
    </source>
</evidence>
<dbReference type="AlphaFoldDB" id="A0A916SWU5"/>
<feature type="region of interest" description="Disordered" evidence="1">
    <location>
        <begin position="129"/>
        <end position="185"/>
    </location>
</feature>
<gene>
    <name evidence="2" type="ORF">GCM10011489_07340</name>
</gene>
<reference evidence="2" key="2">
    <citation type="submission" date="2020-09" db="EMBL/GenBank/DDBJ databases">
        <authorList>
            <person name="Sun Q."/>
            <person name="Zhou Y."/>
        </authorList>
    </citation>
    <scope>NUCLEOTIDE SEQUENCE</scope>
    <source>
        <strain evidence="2">CGMCC 1.12827</strain>
    </source>
</reference>
<feature type="compositionally biased region" description="Basic and acidic residues" evidence="1">
    <location>
        <begin position="135"/>
        <end position="154"/>
    </location>
</feature>
<feature type="compositionally biased region" description="Gly residues" evidence="1">
    <location>
        <begin position="201"/>
        <end position="212"/>
    </location>
</feature>
<feature type="compositionally biased region" description="Basic and acidic residues" evidence="1">
    <location>
        <begin position="88"/>
        <end position="98"/>
    </location>
</feature>
<accession>A0A916SWU5</accession>
<dbReference type="RefSeq" id="WP_188585216.1">
    <property type="nucleotide sequence ID" value="NZ_BMGC01000003.1"/>
</dbReference>